<keyword evidence="2" id="KW-1185">Reference proteome</keyword>
<proteinExistence type="predicted"/>
<organism evidence="1 2">
    <name type="scientific">Liparis tanakae</name>
    <name type="common">Tanaka's snailfish</name>
    <dbReference type="NCBI Taxonomy" id="230148"/>
    <lineage>
        <taxon>Eukaryota</taxon>
        <taxon>Metazoa</taxon>
        <taxon>Chordata</taxon>
        <taxon>Craniata</taxon>
        <taxon>Vertebrata</taxon>
        <taxon>Euteleostomi</taxon>
        <taxon>Actinopterygii</taxon>
        <taxon>Neopterygii</taxon>
        <taxon>Teleostei</taxon>
        <taxon>Neoteleostei</taxon>
        <taxon>Acanthomorphata</taxon>
        <taxon>Eupercaria</taxon>
        <taxon>Perciformes</taxon>
        <taxon>Cottioidei</taxon>
        <taxon>Cottales</taxon>
        <taxon>Liparidae</taxon>
        <taxon>Liparis</taxon>
    </lineage>
</organism>
<protein>
    <submittedName>
        <fullName evidence="1">Uncharacterized protein</fullName>
    </submittedName>
</protein>
<gene>
    <name evidence="1" type="ORF">EYF80_023683</name>
</gene>
<evidence type="ECO:0000313" key="1">
    <source>
        <dbReference type="EMBL" id="TNN66055.1"/>
    </source>
</evidence>
<comment type="caution">
    <text evidence="1">The sequence shown here is derived from an EMBL/GenBank/DDBJ whole genome shotgun (WGS) entry which is preliminary data.</text>
</comment>
<sequence>MANGAACTCSTVLVKVHGDGEVEVLRAEGSVGVVRLSRGHIRNVLRTAEHHGVVVVGIAMAKPLEVKSHTQVGQLMKIGLIDVHDPAPMQKETTFVPPGQQRGGVNCGLGQQVNRLANQSPGRVPARPPHDGVQRDVRCVKRIFSEG</sequence>
<name>A0A4Z2HL75_9TELE</name>
<dbReference type="AlphaFoldDB" id="A0A4Z2HL75"/>
<dbReference type="EMBL" id="SRLO01000225">
    <property type="protein sequence ID" value="TNN66055.1"/>
    <property type="molecule type" value="Genomic_DNA"/>
</dbReference>
<accession>A0A4Z2HL75</accession>
<dbReference type="OrthoDB" id="10638466at2759"/>
<evidence type="ECO:0000313" key="2">
    <source>
        <dbReference type="Proteomes" id="UP000314294"/>
    </source>
</evidence>
<dbReference type="Proteomes" id="UP000314294">
    <property type="component" value="Unassembled WGS sequence"/>
</dbReference>
<reference evidence="1 2" key="1">
    <citation type="submission" date="2019-03" db="EMBL/GenBank/DDBJ databases">
        <title>First draft genome of Liparis tanakae, snailfish: a comprehensive survey of snailfish specific genes.</title>
        <authorList>
            <person name="Kim W."/>
            <person name="Song I."/>
            <person name="Jeong J.-H."/>
            <person name="Kim D."/>
            <person name="Kim S."/>
            <person name="Ryu S."/>
            <person name="Song J.Y."/>
            <person name="Lee S.K."/>
        </authorList>
    </citation>
    <scope>NUCLEOTIDE SEQUENCE [LARGE SCALE GENOMIC DNA]</scope>
    <source>
        <tissue evidence="1">Muscle</tissue>
    </source>
</reference>